<dbReference type="EMBL" id="JAWQEG010001656">
    <property type="protein sequence ID" value="KAK3877576.1"/>
    <property type="molecule type" value="Genomic_DNA"/>
</dbReference>
<name>A0AAE1FQ44_PETCI</name>
<evidence type="ECO:0000256" key="1">
    <source>
        <dbReference type="SAM" id="MobiDB-lite"/>
    </source>
</evidence>
<feature type="compositionally biased region" description="Basic residues" evidence="1">
    <location>
        <begin position="13"/>
        <end position="29"/>
    </location>
</feature>
<protein>
    <submittedName>
        <fullName evidence="2">Uncharacterized protein</fullName>
    </submittedName>
</protein>
<gene>
    <name evidence="2" type="ORF">Pcinc_017723</name>
</gene>
<feature type="compositionally biased region" description="Basic and acidic residues" evidence="1">
    <location>
        <begin position="46"/>
        <end position="78"/>
    </location>
</feature>
<accession>A0AAE1FQ44</accession>
<sequence>MEVRVNVESGGSKRGKNVRRKGEKRKRHTHGGEKWGMERSAITNGRNKEIKGEGECGRKRDERLDDGEEFRNREEHTVRKWKWKRGDRRPEKEENDVLANE</sequence>
<organism evidence="2 3">
    <name type="scientific">Petrolisthes cinctipes</name>
    <name type="common">Flat porcelain crab</name>
    <dbReference type="NCBI Taxonomy" id="88211"/>
    <lineage>
        <taxon>Eukaryota</taxon>
        <taxon>Metazoa</taxon>
        <taxon>Ecdysozoa</taxon>
        <taxon>Arthropoda</taxon>
        <taxon>Crustacea</taxon>
        <taxon>Multicrustacea</taxon>
        <taxon>Malacostraca</taxon>
        <taxon>Eumalacostraca</taxon>
        <taxon>Eucarida</taxon>
        <taxon>Decapoda</taxon>
        <taxon>Pleocyemata</taxon>
        <taxon>Anomura</taxon>
        <taxon>Galatheoidea</taxon>
        <taxon>Porcellanidae</taxon>
        <taxon>Petrolisthes</taxon>
    </lineage>
</organism>
<proteinExistence type="predicted"/>
<dbReference type="Proteomes" id="UP001286313">
    <property type="component" value="Unassembled WGS sequence"/>
</dbReference>
<reference evidence="2" key="1">
    <citation type="submission" date="2023-10" db="EMBL/GenBank/DDBJ databases">
        <title>Genome assemblies of two species of porcelain crab, Petrolisthes cinctipes and Petrolisthes manimaculis (Anomura: Porcellanidae).</title>
        <authorList>
            <person name="Angst P."/>
        </authorList>
    </citation>
    <scope>NUCLEOTIDE SEQUENCE</scope>
    <source>
        <strain evidence="2">PB745_01</strain>
        <tissue evidence="2">Gill</tissue>
    </source>
</reference>
<evidence type="ECO:0000313" key="3">
    <source>
        <dbReference type="Proteomes" id="UP001286313"/>
    </source>
</evidence>
<comment type="caution">
    <text evidence="2">The sequence shown here is derived from an EMBL/GenBank/DDBJ whole genome shotgun (WGS) entry which is preliminary data.</text>
</comment>
<keyword evidence="3" id="KW-1185">Reference proteome</keyword>
<dbReference type="AlphaFoldDB" id="A0AAE1FQ44"/>
<evidence type="ECO:0000313" key="2">
    <source>
        <dbReference type="EMBL" id="KAK3877576.1"/>
    </source>
</evidence>
<feature type="region of interest" description="Disordered" evidence="1">
    <location>
        <begin position="1"/>
        <end position="101"/>
    </location>
</feature>